<dbReference type="GO" id="GO:0031509">
    <property type="term" value="P:subtelomeric heterochromatin formation"/>
    <property type="evidence" value="ECO:0007669"/>
    <property type="project" value="InterPro"/>
</dbReference>
<dbReference type="GO" id="GO:0032259">
    <property type="term" value="P:methylation"/>
    <property type="evidence" value="ECO:0007669"/>
    <property type="project" value="UniProtKB-KW"/>
</dbReference>
<dbReference type="EMBL" id="CP059267">
    <property type="protein sequence ID" value="QLQ78323.1"/>
    <property type="molecule type" value="Genomic_DNA"/>
</dbReference>
<evidence type="ECO:0000256" key="12">
    <source>
        <dbReference type="ARBA" id="ARBA00029821"/>
    </source>
</evidence>
<evidence type="ECO:0000256" key="11">
    <source>
        <dbReference type="ARBA" id="ARBA00023242"/>
    </source>
</evidence>
<feature type="compositionally biased region" description="Polar residues" evidence="16">
    <location>
        <begin position="1"/>
        <end position="17"/>
    </location>
</feature>
<keyword evidence="4 14" id="KW-0489">Methyltransferase</keyword>
<dbReference type="AlphaFoldDB" id="A0A7H9HM01"/>
<dbReference type="Pfam" id="PF08123">
    <property type="entry name" value="DOT1"/>
    <property type="match status" value="1"/>
</dbReference>
<evidence type="ECO:0000256" key="14">
    <source>
        <dbReference type="PIRNR" id="PIRNR017570"/>
    </source>
</evidence>
<keyword evidence="10 14" id="KW-0804">Transcription</keyword>
<dbReference type="PANTHER" id="PTHR21451:SF0">
    <property type="entry name" value="HISTONE-LYSINE N-METHYLTRANSFERASE, H3 LYSINE-79 SPECIFIC"/>
    <property type="match status" value="1"/>
</dbReference>
<evidence type="ECO:0000256" key="16">
    <source>
        <dbReference type="SAM" id="MobiDB-lite"/>
    </source>
</evidence>
<feature type="domain" description="DOT1" evidence="17">
    <location>
        <begin position="230"/>
        <end position="563"/>
    </location>
</feature>
<keyword evidence="11 14" id="KW-0539">Nucleus</keyword>
<evidence type="ECO:0000256" key="7">
    <source>
        <dbReference type="ARBA" id="ARBA00022737"/>
    </source>
</evidence>
<dbReference type="PIRSF" id="PIRSF017570">
    <property type="entry name" value="Histone_H3-K79_MeTrfase"/>
    <property type="match status" value="1"/>
</dbReference>
<feature type="binding site" evidence="15">
    <location>
        <begin position="454"/>
        <end position="455"/>
    </location>
    <ligand>
        <name>S-adenosyl-L-methionine</name>
        <dbReference type="ChEBI" id="CHEBI:59789"/>
    </ligand>
</feature>
<keyword evidence="7" id="KW-0677">Repeat</keyword>
<dbReference type="GO" id="GO:0006281">
    <property type="term" value="P:DNA repair"/>
    <property type="evidence" value="ECO:0007669"/>
    <property type="project" value="InterPro"/>
</dbReference>
<name>A0A7H9HM01_9SACH</name>
<keyword evidence="19" id="KW-1185">Reference proteome</keyword>
<comment type="similarity">
    <text evidence="14">Belongs to the class I-like SAM-binding methyltransferase superfamily. DOT1 family.</text>
</comment>
<dbReference type="GO" id="GO:0005634">
    <property type="term" value="C:nucleus"/>
    <property type="evidence" value="ECO:0007669"/>
    <property type="project" value="UniProtKB-SubCell"/>
</dbReference>
<feature type="binding site" evidence="15">
    <location>
        <position position="417"/>
    </location>
    <ligand>
        <name>S-adenosyl-L-methionine</name>
        <dbReference type="ChEBI" id="CHEBI:59789"/>
    </ligand>
</feature>
<dbReference type="Gene3D" id="1.10.260.170">
    <property type="match status" value="1"/>
</dbReference>
<dbReference type="GO" id="GO:0140956">
    <property type="term" value="F:histone H3K79 trimethyltransferase activity"/>
    <property type="evidence" value="ECO:0007669"/>
    <property type="project" value="UniProtKB-EC"/>
</dbReference>
<evidence type="ECO:0000256" key="13">
    <source>
        <dbReference type="ARBA" id="ARBA00047770"/>
    </source>
</evidence>
<evidence type="ECO:0000256" key="4">
    <source>
        <dbReference type="ARBA" id="ARBA00022603"/>
    </source>
</evidence>
<feature type="compositionally biased region" description="Basic and acidic residues" evidence="16">
    <location>
        <begin position="41"/>
        <end position="51"/>
    </location>
</feature>
<evidence type="ECO:0000256" key="3">
    <source>
        <dbReference type="ARBA" id="ARBA00020987"/>
    </source>
</evidence>
<dbReference type="InterPro" id="IPR029063">
    <property type="entry name" value="SAM-dependent_MTases_sf"/>
</dbReference>
<dbReference type="GO" id="GO:0000781">
    <property type="term" value="C:chromosome, telomeric region"/>
    <property type="evidence" value="ECO:0007669"/>
    <property type="project" value="GOC"/>
</dbReference>
<accession>A0A7H9HM01</accession>
<sequence>MSMLQNEHSGEETSSIFSSPKTASTTTSSIDASDSSLLEDMNSKVVKDGKPIGKKKGRHLSSLEALLNEANRYNSQYEYTLPRGFLRQRNQSKKFNEESQLESKVVKKTVTKSKKAKMNLEASKTEIKASSGKVKRNRSRSSSRSPAEDNDVLQMSQSDELDSRTTEDNVKRHVSNSKEVNFIDWNQKSTDLKYDIFDIANLRTEQDFNDIPVPSISLTSKRYKDDSGVLKVALRSPLYPTYSEEYHVDFSRESRIYNSMSEIGKLIEYSALIYLPEKYADELKRSIIPELNAAFDSSDDLLFAAKIDEYNRLIETVPRDEVIEHLAQLKTMPPSFIHDLLHIVYTRSIHPNYKKLKEYEAFSNYVYGELLPNFLSNVYSQCGLNSNSIFMDLGSGVGNCVVQAALEYGCKLSFGCEIMSNASALTELQNEELIKRCKLTGLKFPKLEFSLRKSFINNDRVNELIPQSDVILINNFLFDSDMNQQVEKIIQNVKVGCKIITLKNLRPCGYTINFFNLDSILNRLHVQRFELKEGSVSWTHNGGEYFISTVLPDVDDSLFDPTLRKRNTKRPKHYTR</sequence>
<evidence type="ECO:0000256" key="6">
    <source>
        <dbReference type="ARBA" id="ARBA00022691"/>
    </source>
</evidence>
<protein>
    <recommendedName>
        <fullName evidence="3 14">Histone-lysine N-methyltransferase, H3 lysine-79 specific</fullName>
        <ecNumber evidence="2 14">2.1.1.360</ecNumber>
    </recommendedName>
    <alternativeName>
        <fullName evidence="12 14">Histone H3-K79 methyltransferase</fullName>
    </alternativeName>
</protein>
<evidence type="ECO:0000256" key="2">
    <source>
        <dbReference type="ARBA" id="ARBA00012190"/>
    </source>
</evidence>
<organism evidence="18 19">
    <name type="scientific">Torulaspora globosa</name>
    <dbReference type="NCBI Taxonomy" id="48254"/>
    <lineage>
        <taxon>Eukaryota</taxon>
        <taxon>Fungi</taxon>
        <taxon>Dikarya</taxon>
        <taxon>Ascomycota</taxon>
        <taxon>Saccharomycotina</taxon>
        <taxon>Saccharomycetes</taxon>
        <taxon>Saccharomycetales</taxon>
        <taxon>Saccharomycetaceae</taxon>
        <taxon>Torulaspora</taxon>
    </lineage>
</organism>
<evidence type="ECO:0000313" key="19">
    <source>
        <dbReference type="Proteomes" id="UP000510647"/>
    </source>
</evidence>
<dbReference type="Proteomes" id="UP000510647">
    <property type="component" value="Chromosome 1"/>
</dbReference>
<dbReference type="GO" id="GO:0000077">
    <property type="term" value="P:DNA damage checkpoint signaling"/>
    <property type="evidence" value="ECO:0007669"/>
    <property type="project" value="InterPro"/>
</dbReference>
<dbReference type="FunFam" id="3.40.50.150:FF:000033">
    <property type="entry name" value="Histone-lysine N-methyltransferase, H3 lysine-79 specific"/>
    <property type="match status" value="1"/>
</dbReference>
<dbReference type="InterPro" id="IPR021162">
    <property type="entry name" value="Dot1"/>
</dbReference>
<dbReference type="InterPro" id="IPR030445">
    <property type="entry name" value="H3-K79_meTrfase"/>
</dbReference>
<keyword evidence="9 14" id="KW-0805">Transcription regulation</keyword>
<evidence type="ECO:0000256" key="9">
    <source>
        <dbReference type="ARBA" id="ARBA00023015"/>
    </source>
</evidence>
<keyword evidence="8 14" id="KW-0156">Chromatin regulator</keyword>
<dbReference type="SUPFAM" id="SSF53335">
    <property type="entry name" value="S-adenosyl-L-methionine-dependent methyltransferases"/>
    <property type="match status" value="1"/>
</dbReference>
<dbReference type="GO" id="GO:0000786">
    <property type="term" value="C:nucleosome"/>
    <property type="evidence" value="ECO:0007669"/>
    <property type="project" value="InterPro"/>
</dbReference>
<dbReference type="Gene3D" id="3.40.50.150">
    <property type="entry name" value="Vaccinia Virus protein VP39"/>
    <property type="match status" value="1"/>
</dbReference>
<comment type="function">
    <text evidence="14">Histone methyltransferase that specifically trimethylates histone H3 to form H3K79me3. This methylation is required for telomere silencing and for the pachytene checkpoint during the meiotic cell cycle by allowing the recruitment of RAD9 to double strand breaks. Nucleosomes are preferred as substrate compared to free histone.</text>
</comment>
<dbReference type="EC" id="2.1.1.360" evidence="2 14"/>
<dbReference type="PANTHER" id="PTHR21451">
    <property type="entry name" value="HISTONE H3 METHYLTRANSFERASE"/>
    <property type="match status" value="1"/>
</dbReference>
<evidence type="ECO:0000256" key="5">
    <source>
        <dbReference type="ARBA" id="ARBA00022679"/>
    </source>
</evidence>
<gene>
    <name evidence="18" type="ORF">HG537_0A05700</name>
</gene>
<keyword evidence="6 14" id="KW-0949">S-adenosyl-L-methionine</keyword>
<comment type="catalytic activity">
    <reaction evidence="13 14">
        <text>L-lysyl(79)-[histone H3] + 3 S-adenosyl-L-methionine = N(6),N(6),N(6)-trimethyl-L-lysyl(79)-[histone H3] + 3 S-adenosyl-L-homocysteine + 3 H(+)</text>
        <dbReference type="Rhea" id="RHEA:60328"/>
        <dbReference type="Rhea" id="RHEA-COMP:15549"/>
        <dbReference type="Rhea" id="RHEA-COMP:15552"/>
        <dbReference type="ChEBI" id="CHEBI:15378"/>
        <dbReference type="ChEBI" id="CHEBI:29969"/>
        <dbReference type="ChEBI" id="CHEBI:57856"/>
        <dbReference type="ChEBI" id="CHEBI:59789"/>
        <dbReference type="ChEBI" id="CHEBI:61961"/>
        <dbReference type="EC" id="2.1.1.360"/>
    </reaction>
</comment>
<feature type="region of interest" description="Disordered" evidence="16">
    <location>
        <begin position="1"/>
        <end position="59"/>
    </location>
</feature>
<evidence type="ECO:0000256" key="8">
    <source>
        <dbReference type="ARBA" id="ARBA00022853"/>
    </source>
</evidence>
<feature type="region of interest" description="Disordered" evidence="16">
    <location>
        <begin position="111"/>
        <end position="170"/>
    </location>
</feature>
<feature type="binding site" evidence="15">
    <location>
        <begin position="367"/>
        <end position="370"/>
    </location>
    <ligand>
        <name>S-adenosyl-L-methionine</name>
        <dbReference type="ChEBI" id="CHEBI:59789"/>
    </ligand>
</feature>
<feature type="binding site" evidence="15">
    <location>
        <begin position="390"/>
        <end position="399"/>
    </location>
    <ligand>
        <name>S-adenosyl-L-methionine</name>
        <dbReference type="ChEBI" id="CHEBI:59789"/>
    </ligand>
</feature>
<dbReference type="GO" id="GO:0042393">
    <property type="term" value="F:histone binding"/>
    <property type="evidence" value="ECO:0007669"/>
    <property type="project" value="InterPro"/>
</dbReference>
<dbReference type="InterPro" id="IPR025789">
    <property type="entry name" value="DOT1_dom"/>
</dbReference>
<keyword evidence="5 14" id="KW-0808">Transferase</keyword>
<evidence type="ECO:0000256" key="15">
    <source>
        <dbReference type="PIRSR" id="PIRSR017570-1"/>
    </source>
</evidence>
<evidence type="ECO:0000313" key="18">
    <source>
        <dbReference type="EMBL" id="QLQ78323.1"/>
    </source>
</evidence>
<proteinExistence type="inferred from homology"/>
<evidence type="ECO:0000256" key="1">
    <source>
        <dbReference type="ARBA" id="ARBA00004123"/>
    </source>
</evidence>
<evidence type="ECO:0000256" key="10">
    <source>
        <dbReference type="ARBA" id="ARBA00023163"/>
    </source>
</evidence>
<dbReference type="PROSITE" id="PS51569">
    <property type="entry name" value="DOT1"/>
    <property type="match status" value="1"/>
</dbReference>
<reference evidence="18 19" key="1">
    <citation type="submission" date="2020-06" db="EMBL/GenBank/DDBJ databases">
        <title>The yeast mating-type switching endonuclease HO is a domesticated member of an unorthodox homing genetic element family.</title>
        <authorList>
            <person name="Coughlan A.Y."/>
            <person name="Lombardi L."/>
            <person name="Braun-Galleani S."/>
            <person name="Martos A.R."/>
            <person name="Galeote V."/>
            <person name="Bigey F."/>
            <person name="Dequin S."/>
            <person name="Byrne K.P."/>
            <person name="Wolfe K.H."/>
        </authorList>
    </citation>
    <scope>NUCLEOTIDE SEQUENCE [LARGE SCALE GENOMIC DNA]</scope>
    <source>
        <strain evidence="18 19">CBS2947</strain>
    </source>
</reference>
<evidence type="ECO:0000259" key="17">
    <source>
        <dbReference type="PROSITE" id="PS51569"/>
    </source>
</evidence>
<comment type="subcellular location">
    <subcellularLocation>
        <location evidence="1 14">Nucleus</location>
    </subcellularLocation>
</comment>
<dbReference type="OrthoDB" id="443402at2759"/>
<feature type="compositionally biased region" description="Low complexity" evidence="16">
    <location>
        <begin position="18"/>
        <end position="36"/>
    </location>
</feature>
<feature type="compositionally biased region" description="Basic and acidic residues" evidence="16">
    <location>
        <begin position="161"/>
        <end position="170"/>
    </location>
</feature>